<evidence type="ECO:0000313" key="9">
    <source>
        <dbReference type="Proteomes" id="UP000243679"/>
    </source>
</evidence>
<evidence type="ECO:0000256" key="7">
    <source>
        <dbReference type="HAMAP-Rule" id="MF_01844"/>
    </source>
</evidence>
<dbReference type="Proteomes" id="UP000243679">
    <property type="component" value="Chromosome"/>
</dbReference>
<keyword evidence="7" id="KW-0406">Ion transport</keyword>
<evidence type="ECO:0000256" key="2">
    <source>
        <dbReference type="ARBA" id="ARBA00022475"/>
    </source>
</evidence>
<dbReference type="AlphaFoldDB" id="A0A1Q2SMA6"/>
<feature type="transmembrane region" description="Helical" evidence="7">
    <location>
        <begin position="305"/>
        <end position="328"/>
    </location>
</feature>
<evidence type="ECO:0000256" key="3">
    <source>
        <dbReference type="ARBA" id="ARBA00022692"/>
    </source>
</evidence>
<comment type="subcellular location">
    <subcellularLocation>
        <location evidence="1">Cell inner membrane</location>
        <topology evidence="1">Multi-pass membrane protein</topology>
    </subcellularLocation>
    <subcellularLocation>
        <location evidence="7">Cell membrane</location>
        <topology evidence="7">Multi-pass membrane protein</topology>
    </subcellularLocation>
</comment>
<dbReference type="GO" id="GO:0005886">
    <property type="term" value="C:plasma membrane"/>
    <property type="evidence" value="ECO:0007669"/>
    <property type="project" value="UniProtKB-SubCell"/>
</dbReference>
<accession>A0A1Q2SMA6</accession>
<feature type="transmembrane region" description="Helical" evidence="7">
    <location>
        <begin position="78"/>
        <end position="97"/>
    </location>
</feature>
<dbReference type="RefSeq" id="WP_096526798.1">
    <property type="nucleotide sequence ID" value="NZ_AP014836.1"/>
</dbReference>
<dbReference type="GO" id="GO:0015385">
    <property type="term" value="F:sodium:proton antiporter activity"/>
    <property type="evidence" value="ECO:0007669"/>
    <property type="project" value="UniProtKB-UniRule"/>
</dbReference>
<dbReference type="InterPro" id="IPR023171">
    <property type="entry name" value="Na/H_antiporter_dom_sf"/>
</dbReference>
<evidence type="ECO:0000256" key="6">
    <source>
        <dbReference type="ARBA" id="ARBA00023201"/>
    </source>
</evidence>
<dbReference type="GO" id="GO:0006885">
    <property type="term" value="P:regulation of pH"/>
    <property type="evidence" value="ECO:0007669"/>
    <property type="project" value="UniProtKB-UniRule"/>
</dbReference>
<feature type="transmembrane region" description="Helical" evidence="7">
    <location>
        <begin position="374"/>
        <end position="397"/>
    </location>
</feature>
<comment type="function">
    <text evidence="7">Na(+)/H(+) antiporter that extrudes sodium in exchange for external protons.</text>
</comment>
<dbReference type="KEGG" id="ntt:TAO_0859"/>
<feature type="transmembrane region" description="Helical" evidence="7">
    <location>
        <begin position="340"/>
        <end position="362"/>
    </location>
</feature>
<keyword evidence="7" id="KW-0050">Antiport</keyword>
<keyword evidence="4 7" id="KW-1133">Transmembrane helix</keyword>
<keyword evidence="5 7" id="KW-0472">Membrane</keyword>
<gene>
    <name evidence="7" type="primary">nhaA</name>
    <name evidence="8" type="ORF">TAO_0859</name>
</gene>
<comment type="catalytic activity">
    <reaction evidence="7">
        <text>Na(+)(in) + 2 H(+)(out) = Na(+)(out) + 2 H(+)(in)</text>
        <dbReference type="Rhea" id="RHEA:29251"/>
        <dbReference type="ChEBI" id="CHEBI:15378"/>
        <dbReference type="ChEBI" id="CHEBI:29101"/>
    </reaction>
</comment>
<comment type="similarity">
    <text evidence="7">Belongs to the NhaA Na(+)/H(+) (TC 2.A.33) antiporter family.</text>
</comment>
<evidence type="ECO:0000256" key="5">
    <source>
        <dbReference type="ARBA" id="ARBA00023136"/>
    </source>
</evidence>
<dbReference type="NCBIfam" id="TIGR00773">
    <property type="entry name" value="NhaA"/>
    <property type="match status" value="1"/>
</dbReference>
<dbReference type="PANTHER" id="PTHR30341">
    <property type="entry name" value="SODIUM ION/PROTON ANTIPORTER NHAA-RELATED"/>
    <property type="match status" value="1"/>
</dbReference>
<feature type="transmembrane region" description="Helical" evidence="7">
    <location>
        <begin position="137"/>
        <end position="160"/>
    </location>
</feature>
<keyword evidence="6 7" id="KW-0739">Sodium transport</keyword>
<dbReference type="HAMAP" id="MF_01844">
    <property type="entry name" value="NhaA"/>
    <property type="match status" value="1"/>
</dbReference>
<evidence type="ECO:0000313" key="8">
    <source>
        <dbReference type="EMBL" id="BAW80229.1"/>
    </source>
</evidence>
<dbReference type="PANTHER" id="PTHR30341:SF0">
    <property type="entry name" value="NA(+)_H(+) ANTIPORTER NHAA"/>
    <property type="match status" value="1"/>
</dbReference>
<protein>
    <recommendedName>
        <fullName evidence="7">Na(+)/H(+) antiporter NhaA</fullName>
    </recommendedName>
    <alternativeName>
        <fullName evidence="7">Sodium/proton antiporter NhaA</fullName>
    </alternativeName>
</protein>
<keyword evidence="2 7" id="KW-1003">Cell membrane</keyword>
<organism evidence="8 9">
    <name type="scientific">Candidatus Nitrosoglobus terrae</name>
    <dbReference type="NCBI Taxonomy" id="1630141"/>
    <lineage>
        <taxon>Bacteria</taxon>
        <taxon>Pseudomonadati</taxon>
        <taxon>Pseudomonadota</taxon>
        <taxon>Gammaproteobacteria</taxon>
        <taxon>Chromatiales</taxon>
        <taxon>Chromatiaceae</taxon>
        <taxon>Candidatus Nitrosoglobus</taxon>
    </lineage>
</organism>
<evidence type="ECO:0000256" key="1">
    <source>
        <dbReference type="ARBA" id="ARBA00004429"/>
    </source>
</evidence>
<dbReference type="Pfam" id="PF06965">
    <property type="entry name" value="Na_H_antiport_1"/>
    <property type="match status" value="1"/>
</dbReference>
<dbReference type="OrthoDB" id="9808135at2"/>
<keyword evidence="3 7" id="KW-0812">Transmembrane</keyword>
<reference evidence="8 9" key="1">
    <citation type="journal article" date="2017" name="ISME J.">
        <title>An acid-tolerant ammonia-oxidizing ?-proteobacterium from soil.</title>
        <authorList>
            <person name="Hayatsu M."/>
            <person name="Tago K."/>
            <person name="Uchiyama I."/>
            <person name="Toyoda A."/>
            <person name="Wang Y."/>
            <person name="Shimomura Y."/>
            <person name="Okubo T."/>
            <person name="Kurisu F."/>
            <person name="Hirono Y."/>
            <person name="Nonaka K."/>
            <person name="Akiyama H."/>
            <person name="Itoh T."/>
            <person name="Takami H."/>
        </authorList>
    </citation>
    <scope>NUCLEOTIDE SEQUENCE [LARGE SCALE GENOMIC DNA]</scope>
    <source>
        <strain evidence="8 9">TAO100</strain>
    </source>
</reference>
<feature type="transmembrane region" description="Helical" evidence="7">
    <location>
        <begin position="31"/>
        <end position="50"/>
    </location>
</feature>
<evidence type="ECO:0000256" key="4">
    <source>
        <dbReference type="ARBA" id="ARBA00022989"/>
    </source>
</evidence>
<feature type="transmembrane region" description="Helical" evidence="7">
    <location>
        <begin position="409"/>
        <end position="427"/>
    </location>
</feature>
<keyword evidence="9" id="KW-1185">Reference proteome</keyword>
<feature type="transmembrane region" description="Helical" evidence="7">
    <location>
        <begin position="109"/>
        <end position="131"/>
    </location>
</feature>
<keyword evidence="7" id="KW-0813">Transport</keyword>
<proteinExistence type="inferred from homology"/>
<dbReference type="Gene3D" id="1.20.1530.10">
    <property type="entry name" value="Na+/H+ antiporter like domain"/>
    <property type="match status" value="1"/>
</dbReference>
<feature type="transmembrane region" description="Helical" evidence="7">
    <location>
        <begin position="196"/>
        <end position="212"/>
    </location>
</feature>
<keyword evidence="7" id="KW-0915">Sodium</keyword>
<name>A0A1Q2SMA6_9GAMM</name>
<dbReference type="InterPro" id="IPR004670">
    <property type="entry name" value="NhaA"/>
</dbReference>
<sequence>MTDINRYPLESLFNRILSPIKVFLQQPTAGGIMLMMATVLALVLATGLGAETTRHFWEQQLMFSVENHFTLKLSWRDWINDGLMAVFFLFMGLEIKYEILMGELASIKNAALPIVAAIGGMVVPAVIYTVFNLNTEAASGWGIPMATDIAFAVGVLTLLGQRIPKSLVTFLAALAIIDDLGAVLVIAIFYTSTLSIIALVAAGILFILLLLFNRGGIRHPLPYLLVGTALWYAVLISGVHATIAGILLAITIPSWAVHKPEYFRQQLVKFFAQAQKDSSFSVAVEATAIAAQSPLQRMERILDPWVTFVIVPIFALANAGIDLSHIIWIETLSEKVTLGVMLGLAVGKFMGISLFSWLAVYFRLGQLPTGVDWQYLLGAAWLGGIGFTMSIFINQLAFLDPLYIEQAKIGILLASGISAAIGLVWLYRAAART</sequence>
<feature type="transmembrane region" description="Helical" evidence="7">
    <location>
        <begin position="167"/>
        <end position="190"/>
    </location>
</feature>
<feature type="transmembrane region" description="Helical" evidence="7">
    <location>
        <begin position="224"/>
        <end position="252"/>
    </location>
</feature>
<dbReference type="EMBL" id="AP014836">
    <property type="protein sequence ID" value="BAW80229.1"/>
    <property type="molecule type" value="Genomic_DNA"/>
</dbReference>